<dbReference type="EMBL" id="AP027081">
    <property type="protein sequence ID" value="BDU77256.1"/>
    <property type="molecule type" value="Genomic_DNA"/>
</dbReference>
<protein>
    <submittedName>
        <fullName evidence="2">Uncharacterized protein</fullName>
    </submittedName>
</protein>
<gene>
    <name evidence="2" type="ORF">METESE_22140</name>
</gene>
<feature type="chain" id="PRO_5041200865" evidence="1">
    <location>
        <begin position="18"/>
        <end position="162"/>
    </location>
</feature>
<keyword evidence="1" id="KW-0732">Signal</keyword>
<dbReference type="Proteomes" id="UP001228113">
    <property type="component" value="Chromosome"/>
</dbReference>
<proteinExistence type="predicted"/>
<reference evidence="2" key="1">
    <citation type="journal article" date="2023" name="Int. J. Syst. Evol. Microbiol.">
        <title>Mesoterricola silvestris gen. nov., sp. nov., Mesoterricola sediminis sp. nov., Geothrix oryzae sp. nov., Geothrix edaphica sp. nov., Geothrix rubra sp. nov., and Geothrix limicola sp. nov., six novel members of Acidobacteriota isolated from soils.</title>
        <authorList>
            <person name="Itoh H."/>
            <person name="Sugisawa Y."/>
            <person name="Mise K."/>
            <person name="Xu Z."/>
            <person name="Kuniyasu M."/>
            <person name="Ushijima N."/>
            <person name="Kawano K."/>
            <person name="Kobayashi E."/>
            <person name="Shiratori Y."/>
            <person name="Masuda Y."/>
            <person name="Senoo K."/>
        </authorList>
    </citation>
    <scope>NUCLEOTIDE SEQUENCE</scope>
    <source>
        <strain evidence="2">W786</strain>
    </source>
</reference>
<name>A0AA48KCM8_9BACT</name>
<evidence type="ECO:0000313" key="2">
    <source>
        <dbReference type="EMBL" id="BDU77256.1"/>
    </source>
</evidence>
<keyword evidence="3" id="KW-1185">Reference proteome</keyword>
<accession>A0AA48KCM8</accession>
<dbReference type="RefSeq" id="WP_243332168.1">
    <property type="nucleotide sequence ID" value="NZ_AP027081.1"/>
</dbReference>
<organism evidence="2 3">
    <name type="scientific">Mesoterricola sediminis</name>
    <dbReference type="NCBI Taxonomy" id="2927980"/>
    <lineage>
        <taxon>Bacteria</taxon>
        <taxon>Pseudomonadati</taxon>
        <taxon>Acidobacteriota</taxon>
        <taxon>Holophagae</taxon>
        <taxon>Holophagales</taxon>
        <taxon>Holophagaceae</taxon>
        <taxon>Mesoterricola</taxon>
    </lineage>
</organism>
<sequence length="162" mass="17271">MRALLLLPAAALLSAQAPPPVVRAQYDWGYASPDGSGKGTLTVLVDPGTGRTLLELMGLGERLAFLEGDAKNGYHLIIPRQEVDQRALTLGGLALPFLPKLGSPTALHRLLTEGEGPGVKVTRRDRQGPVKLTYAGKGDNGKELTVWLTRTRFQTEPAPAAP</sequence>
<feature type="signal peptide" evidence="1">
    <location>
        <begin position="1"/>
        <end position="17"/>
    </location>
</feature>
<evidence type="ECO:0000256" key="1">
    <source>
        <dbReference type="SAM" id="SignalP"/>
    </source>
</evidence>
<dbReference type="KEGG" id="msea:METESE_22140"/>
<dbReference type="AlphaFoldDB" id="A0AA48KCM8"/>
<evidence type="ECO:0000313" key="3">
    <source>
        <dbReference type="Proteomes" id="UP001228113"/>
    </source>
</evidence>